<dbReference type="InterPro" id="IPR001077">
    <property type="entry name" value="COMT_C"/>
</dbReference>
<keyword evidence="1 6" id="KW-0489">Methyltransferase</keyword>
<name>A0A4R4SX49_9ACTN</name>
<organism evidence="6 7">
    <name type="scientific">Streptomyces hainanensis</name>
    <dbReference type="NCBI Taxonomy" id="402648"/>
    <lineage>
        <taxon>Bacteria</taxon>
        <taxon>Bacillati</taxon>
        <taxon>Actinomycetota</taxon>
        <taxon>Actinomycetes</taxon>
        <taxon>Kitasatosporales</taxon>
        <taxon>Streptomycetaceae</taxon>
        <taxon>Streptomyces</taxon>
    </lineage>
</organism>
<evidence type="ECO:0000256" key="2">
    <source>
        <dbReference type="ARBA" id="ARBA00022679"/>
    </source>
</evidence>
<evidence type="ECO:0000259" key="4">
    <source>
        <dbReference type="Pfam" id="PF00891"/>
    </source>
</evidence>
<gene>
    <name evidence="6" type="ORF">E1283_26805</name>
</gene>
<dbReference type="PANTHER" id="PTHR43712:SF2">
    <property type="entry name" value="O-METHYLTRANSFERASE CICE"/>
    <property type="match status" value="1"/>
</dbReference>
<comment type="caution">
    <text evidence="6">The sequence shown here is derived from an EMBL/GenBank/DDBJ whole genome shotgun (WGS) entry which is preliminary data.</text>
</comment>
<dbReference type="Proteomes" id="UP000295345">
    <property type="component" value="Unassembled WGS sequence"/>
</dbReference>
<dbReference type="AlphaFoldDB" id="A0A4R4SX49"/>
<dbReference type="PANTHER" id="PTHR43712">
    <property type="entry name" value="PUTATIVE (AFU_ORTHOLOGUE AFUA_4G14580)-RELATED"/>
    <property type="match status" value="1"/>
</dbReference>
<dbReference type="OrthoDB" id="4145676at2"/>
<evidence type="ECO:0000313" key="7">
    <source>
        <dbReference type="Proteomes" id="UP000295345"/>
    </source>
</evidence>
<dbReference type="Gene3D" id="1.10.10.10">
    <property type="entry name" value="Winged helix-like DNA-binding domain superfamily/Winged helix DNA-binding domain"/>
    <property type="match status" value="1"/>
</dbReference>
<dbReference type="EMBL" id="SMKI01000359">
    <property type="protein sequence ID" value="TDC68850.1"/>
    <property type="molecule type" value="Genomic_DNA"/>
</dbReference>
<dbReference type="Gene3D" id="3.40.50.150">
    <property type="entry name" value="Vaccinia Virus protein VP39"/>
    <property type="match status" value="1"/>
</dbReference>
<dbReference type="GO" id="GO:0008171">
    <property type="term" value="F:O-methyltransferase activity"/>
    <property type="evidence" value="ECO:0007669"/>
    <property type="project" value="InterPro"/>
</dbReference>
<dbReference type="Pfam" id="PF00891">
    <property type="entry name" value="Methyltransf_2"/>
    <property type="match status" value="1"/>
</dbReference>
<dbReference type="InterPro" id="IPR012967">
    <property type="entry name" value="COMT_dimerisation"/>
</dbReference>
<reference evidence="6 7" key="1">
    <citation type="submission" date="2019-03" db="EMBL/GenBank/DDBJ databases">
        <title>Draft genome sequences of novel Actinobacteria.</title>
        <authorList>
            <person name="Sahin N."/>
            <person name="Ay H."/>
            <person name="Saygin H."/>
        </authorList>
    </citation>
    <scope>NUCLEOTIDE SEQUENCE [LARGE SCALE GENOMIC DNA]</scope>
    <source>
        <strain evidence="6 7">DSM 41900</strain>
    </source>
</reference>
<feature type="domain" description="O-methyltransferase C-terminal" evidence="4">
    <location>
        <begin position="157"/>
        <end position="358"/>
    </location>
</feature>
<sequence>MPGGFPTGRVGSQRVECSQVSTEGGVQHMETRTEPNQAIVPGLLSEGEQPDFPRVLMLAAGGTIARALAVAARLRIPELLAAGPLSSGELAKRAECHPEALDRLLGTLALAGVLTRVADGGYRLTDAGAVLRSDHPASLRNTVMLLAETYDDAFRGLLTTVTSGESAFREVFGVSLYEHLAANPEEERVFDAAMAEMCRPVAAELAGGYDFSGVRTVVDVGGGDGTLLGGILREHPELRGVCVDRPSVCERAAAPPHPAGDRIVFRPADIFTEIPAAGDRYVIKNVLHDWPTEWQVRVLTAIRRAMAATPGSRLLVIEPMLEDEIDAPHALTQMVLCEGGTRGFSEAGMRRLLAAAGFTPLSAGALAGDHRLFECVPSAEAGPVPEARPAGG</sequence>
<dbReference type="SUPFAM" id="SSF46785">
    <property type="entry name" value="Winged helix' DNA-binding domain"/>
    <property type="match status" value="1"/>
</dbReference>
<dbReference type="Pfam" id="PF08100">
    <property type="entry name" value="Dimerisation"/>
    <property type="match status" value="1"/>
</dbReference>
<dbReference type="Gene3D" id="1.10.287.1350">
    <property type="match status" value="1"/>
</dbReference>
<dbReference type="InterPro" id="IPR029063">
    <property type="entry name" value="SAM-dependent_MTases_sf"/>
</dbReference>
<evidence type="ECO:0000256" key="1">
    <source>
        <dbReference type="ARBA" id="ARBA00022603"/>
    </source>
</evidence>
<evidence type="ECO:0000259" key="5">
    <source>
        <dbReference type="Pfam" id="PF08100"/>
    </source>
</evidence>
<dbReference type="GO" id="GO:0046983">
    <property type="term" value="F:protein dimerization activity"/>
    <property type="evidence" value="ECO:0007669"/>
    <property type="project" value="InterPro"/>
</dbReference>
<keyword evidence="7" id="KW-1185">Reference proteome</keyword>
<dbReference type="SUPFAM" id="SSF53335">
    <property type="entry name" value="S-adenosyl-L-methionine-dependent methyltransferases"/>
    <property type="match status" value="1"/>
</dbReference>
<feature type="domain" description="O-methyltransferase dimerisation" evidence="5">
    <location>
        <begin position="61"/>
        <end position="131"/>
    </location>
</feature>
<dbReference type="PROSITE" id="PS51683">
    <property type="entry name" value="SAM_OMT_II"/>
    <property type="match status" value="1"/>
</dbReference>
<dbReference type="InterPro" id="IPR016461">
    <property type="entry name" value="COMT-like"/>
</dbReference>
<proteinExistence type="predicted"/>
<dbReference type="InterPro" id="IPR036388">
    <property type="entry name" value="WH-like_DNA-bd_sf"/>
</dbReference>
<keyword evidence="3" id="KW-0949">S-adenosyl-L-methionine</keyword>
<accession>A0A4R4SX49</accession>
<evidence type="ECO:0000313" key="6">
    <source>
        <dbReference type="EMBL" id="TDC68850.1"/>
    </source>
</evidence>
<protein>
    <submittedName>
        <fullName evidence="6">Methyltransferase</fullName>
    </submittedName>
</protein>
<dbReference type="InterPro" id="IPR036390">
    <property type="entry name" value="WH_DNA-bd_sf"/>
</dbReference>
<dbReference type="GO" id="GO:0032259">
    <property type="term" value="P:methylation"/>
    <property type="evidence" value="ECO:0007669"/>
    <property type="project" value="UniProtKB-KW"/>
</dbReference>
<keyword evidence="2 6" id="KW-0808">Transferase</keyword>
<evidence type="ECO:0000256" key="3">
    <source>
        <dbReference type="ARBA" id="ARBA00022691"/>
    </source>
</evidence>